<feature type="chain" id="PRO_5007886692" description="Nuclear transport factor 2 family protein" evidence="1">
    <location>
        <begin position="24"/>
        <end position="151"/>
    </location>
</feature>
<evidence type="ECO:0000313" key="3">
    <source>
        <dbReference type="Proteomes" id="UP000076587"/>
    </source>
</evidence>
<comment type="caution">
    <text evidence="2">The sequence shown here is derived from an EMBL/GenBank/DDBJ whole genome shotgun (WGS) entry which is preliminary data.</text>
</comment>
<dbReference type="PATRIC" id="fig|1365253.3.peg.1066"/>
<dbReference type="AlphaFoldDB" id="A0A167G941"/>
<dbReference type="Proteomes" id="UP000076587">
    <property type="component" value="Unassembled WGS sequence"/>
</dbReference>
<sequence>MIRTLILATGLTLLSSTVFKVSAQEFTTPQAAVNSYIKGVSEGVGKNVEAAFQETATIQFFDGGNKFHNFDRNQFVKMVDTGNKWNAKIEITKLLRTKNAANATVEFTWGENKQHGYVDYLNLIFDGKKWQITSKVAQYVARGSAKKGAVE</sequence>
<dbReference type="InterPro" id="IPR032710">
    <property type="entry name" value="NTF2-like_dom_sf"/>
</dbReference>
<evidence type="ECO:0008006" key="4">
    <source>
        <dbReference type="Google" id="ProtNLM"/>
    </source>
</evidence>
<accession>A0A167G941</accession>
<dbReference type="EMBL" id="AUXT01000068">
    <property type="protein sequence ID" value="KZN54332.1"/>
    <property type="molecule type" value="Genomic_DNA"/>
</dbReference>
<dbReference type="Gene3D" id="3.10.450.50">
    <property type="match status" value="1"/>
</dbReference>
<proteinExistence type="predicted"/>
<evidence type="ECO:0000256" key="1">
    <source>
        <dbReference type="SAM" id="SignalP"/>
    </source>
</evidence>
<feature type="signal peptide" evidence="1">
    <location>
        <begin position="1"/>
        <end position="23"/>
    </location>
</feature>
<evidence type="ECO:0000313" key="2">
    <source>
        <dbReference type="EMBL" id="KZN54332.1"/>
    </source>
</evidence>
<keyword evidence="1" id="KW-0732">Signal</keyword>
<dbReference type="InterPro" id="IPR039437">
    <property type="entry name" value="FrzH/put_lumazine-bd"/>
</dbReference>
<protein>
    <recommendedName>
        <fullName evidence="4">Nuclear transport factor 2 family protein</fullName>
    </recommendedName>
</protein>
<reference evidence="2 3" key="1">
    <citation type="submission" date="2013-07" db="EMBL/GenBank/DDBJ databases">
        <title>Comparative Genomic and Metabolomic Analysis of Twelve Strains of Pseudoalteromonas luteoviolacea.</title>
        <authorList>
            <person name="Vynne N.G."/>
            <person name="Mansson M."/>
            <person name="Gram L."/>
        </authorList>
    </citation>
    <scope>NUCLEOTIDE SEQUENCE [LARGE SCALE GENOMIC DNA]</scope>
    <source>
        <strain evidence="2 3">NCIMB 1942</strain>
    </source>
</reference>
<gene>
    <name evidence="2" type="ORF">N482_05640</name>
</gene>
<name>A0A167G941_9GAMM</name>
<dbReference type="Pfam" id="PF12893">
    <property type="entry name" value="Lumazine_bd_2"/>
    <property type="match status" value="1"/>
</dbReference>
<dbReference type="SUPFAM" id="SSF54427">
    <property type="entry name" value="NTF2-like"/>
    <property type="match status" value="1"/>
</dbReference>
<organism evidence="2 3">
    <name type="scientific">Pseudoalteromonas luteoviolacea NCIMB 1942</name>
    <dbReference type="NCBI Taxonomy" id="1365253"/>
    <lineage>
        <taxon>Bacteria</taxon>
        <taxon>Pseudomonadati</taxon>
        <taxon>Pseudomonadota</taxon>
        <taxon>Gammaproteobacteria</taxon>
        <taxon>Alteromonadales</taxon>
        <taxon>Pseudoalteromonadaceae</taxon>
        <taxon>Pseudoalteromonas</taxon>
    </lineage>
</organism>
<dbReference type="RefSeq" id="WP_063375999.1">
    <property type="nucleotide sequence ID" value="NZ_AUXT01000068.1"/>
</dbReference>